<evidence type="ECO:0000313" key="2">
    <source>
        <dbReference type="Proteomes" id="UP001233172"/>
    </source>
</evidence>
<sequence>MLESYLSARLTQGDSLRNRRMRRYAKIDKAISTWMKLNADDSARLTNEEQSGKPAALPFNMPILVTHLNDMVSFFSEVLAPISNPFTTKSGDAMPAAVTEKLNRDATKHGYYAELSLTLRSLFKYNWGGQHVEWDDDGSEDQRNAMASPGNVWKALDPYNTFWDPSIRDLSCFHKKGEWGATIDLVNRMEILRNHLSGKWARLEPLLEKNYESDYKGRYYKEPSSEAGIGIDGAEGRTGKTSKAVNWEEYGLGIATQAGPDVDGFERVVMYCWLIPARFGLLTDAERKQLEDMGKNPEVFLELWKFELIGGTVVSAKTQIDRDDYLQDEPVCIPMFLSYLTQDQLNEAQKSMMELMQGFQRFSNNMYNIYIQGMRKQVWGLKGVDPTMFDTTALQSGDVVGILKSKKPGADVRLGMVEISTSAGVENVLGSIEATLGLKDRMFPTQALPSQVAGIDRAVKSQVASVMQGSTRSLKAMLRILDASLMLSSRIEAFLNLIRHDNEGIAEITVETFAKQIGSGLESLEAERISEALWQLLYAIIQNQEAMQVFNIPAIFAYIGQISNLSTNLEQFVRQQPEPQGQTAPTPPQQ</sequence>
<reference evidence="1" key="1">
    <citation type="journal article" date="2023" name="PLoS Negl. Trop. Dis.">
        <title>A genome sequence for Biomphalaria pfeifferi, the major vector snail for the human-infecting parasite Schistosoma mansoni.</title>
        <authorList>
            <person name="Bu L."/>
            <person name="Lu L."/>
            <person name="Laidemitt M.R."/>
            <person name="Zhang S.M."/>
            <person name="Mutuku M."/>
            <person name="Mkoji G."/>
            <person name="Steinauer M."/>
            <person name="Loker E.S."/>
        </authorList>
    </citation>
    <scope>NUCLEOTIDE SEQUENCE</scope>
    <source>
        <strain evidence="1">KasaAsao</strain>
    </source>
</reference>
<accession>A0AAD8EUP9</accession>
<dbReference type="EMBL" id="JASAOG010000447">
    <property type="protein sequence ID" value="KAK0039454.1"/>
    <property type="molecule type" value="Genomic_DNA"/>
</dbReference>
<comment type="caution">
    <text evidence="1">The sequence shown here is derived from an EMBL/GenBank/DDBJ whole genome shotgun (WGS) entry which is preliminary data.</text>
</comment>
<reference evidence="1" key="2">
    <citation type="submission" date="2023-04" db="EMBL/GenBank/DDBJ databases">
        <authorList>
            <person name="Bu L."/>
            <person name="Lu L."/>
            <person name="Laidemitt M.R."/>
            <person name="Zhang S.M."/>
            <person name="Mutuku M."/>
            <person name="Mkoji G."/>
            <person name="Steinauer M."/>
            <person name="Loker E.S."/>
        </authorList>
    </citation>
    <scope>NUCLEOTIDE SEQUENCE</scope>
    <source>
        <strain evidence="1">KasaAsao</strain>
        <tissue evidence="1">Whole Snail</tissue>
    </source>
</reference>
<dbReference type="AlphaFoldDB" id="A0AAD8EUP9"/>
<proteinExistence type="predicted"/>
<dbReference type="Proteomes" id="UP001233172">
    <property type="component" value="Unassembled WGS sequence"/>
</dbReference>
<protein>
    <submittedName>
        <fullName evidence="1">Portal protein</fullName>
    </submittedName>
</protein>
<evidence type="ECO:0000313" key="1">
    <source>
        <dbReference type="EMBL" id="KAK0039454.1"/>
    </source>
</evidence>
<gene>
    <name evidence="1" type="ORF">Bpfe_031131</name>
</gene>
<keyword evidence="2" id="KW-1185">Reference proteome</keyword>
<name>A0AAD8EUP9_BIOPF</name>
<organism evidence="1 2">
    <name type="scientific">Biomphalaria pfeifferi</name>
    <name type="common">Bloodfluke planorb</name>
    <name type="synonym">Freshwater snail</name>
    <dbReference type="NCBI Taxonomy" id="112525"/>
    <lineage>
        <taxon>Eukaryota</taxon>
        <taxon>Metazoa</taxon>
        <taxon>Spiralia</taxon>
        <taxon>Lophotrochozoa</taxon>
        <taxon>Mollusca</taxon>
        <taxon>Gastropoda</taxon>
        <taxon>Heterobranchia</taxon>
        <taxon>Euthyneura</taxon>
        <taxon>Panpulmonata</taxon>
        <taxon>Hygrophila</taxon>
        <taxon>Lymnaeoidea</taxon>
        <taxon>Planorbidae</taxon>
        <taxon>Biomphalaria</taxon>
    </lineage>
</organism>